<name>A0A7C8MEU7_9PLEO</name>
<protein>
    <submittedName>
        <fullName evidence="2">Uncharacterized protein</fullName>
    </submittedName>
</protein>
<organism evidence="2 3">
    <name type="scientific">Massariosphaeria phaeospora</name>
    <dbReference type="NCBI Taxonomy" id="100035"/>
    <lineage>
        <taxon>Eukaryota</taxon>
        <taxon>Fungi</taxon>
        <taxon>Dikarya</taxon>
        <taxon>Ascomycota</taxon>
        <taxon>Pezizomycotina</taxon>
        <taxon>Dothideomycetes</taxon>
        <taxon>Pleosporomycetidae</taxon>
        <taxon>Pleosporales</taxon>
        <taxon>Pleosporales incertae sedis</taxon>
        <taxon>Massariosphaeria</taxon>
    </lineage>
</organism>
<evidence type="ECO:0000313" key="2">
    <source>
        <dbReference type="EMBL" id="KAF2873643.1"/>
    </source>
</evidence>
<gene>
    <name evidence="2" type="ORF">BDV95DRAFT_605130</name>
</gene>
<feature type="compositionally biased region" description="Acidic residues" evidence="1">
    <location>
        <begin position="145"/>
        <end position="168"/>
    </location>
</feature>
<proteinExistence type="predicted"/>
<comment type="caution">
    <text evidence="2">The sequence shown here is derived from an EMBL/GenBank/DDBJ whole genome shotgun (WGS) entry which is preliminary data.</text>
</comment>
<evidence type="ECO:0000313" key="3">
    <source>
        <dbReference type="Proteomes" id="UP000481861"/>
    </source>
</evidence>
<evidence type="ECO:0000256" key="1">
    <source>
        <dbReference type="SAM" id="MobiDB-lite"/>
    </source>
</evidence>
<dbReference type="AlphaFoldDB" id="A0A7C8MEU7"/>
<reference evidence="2 3" key="1">
    <citation type="submission" date="2020-01" db="EMBL/GenBank/DDBJ databases">
        <authorList>
            <consortium name="DOE Joint Genome Institute"/>
            <person name="Haridas S."/>
            <person name="Albert R."/>
            <person name="Binder M."/>
            <person name="Bloem J."/>
            <person name="Labutti K."/>
            <person name="Salamov A."/>
            <person name="Andreopoulos B."/>
            <person name="Baker S.E."/>
            <person name="Barry K."/>
            <person name="Bills G."/>
            <person name="Bluhm B.H."/>
            <person name="Cannon C."/>
            <person name="Castanera R."/>
            <person name="Culley D.E."/>
            <person name="Daum C."/>
            <person name="Ezra D."/>
            <person name="Gonzalez J.B."/>
            <person name="Henrissat B."/>
            <person name="Kuo A."/>
            <person name="Liang C."/>
            <person name="Lipzen A."/>
            <person name="Lutzoni F."/>
            <person name="Magnuson J."/>
            <person name="Mondo S."/>
            <person name="Nolan M."/>
            <person name="Ohm R."/>
            <person name="Pangilinan J."/>
            <person name="Park H.-J.H."/>
            <person name="Ramirez L."/>
            <person name="Alfaro M."/>
            <person name="Sun H."/>
            <person name="Tritt A."/>
            <person name="Yoshinaga Y."/>
            <person name="Zwiers L.-H.L."/>
            <person name="Turgeon B.G."/>
            <person name="Goodwin S.B."/>
            <person name="Spatafora J.W."/>
            <person name="Crous P.W."/>
            <person name="Grigoriev I.V."/>
        </authorList>
    </citation>
    <scope>NUCLEOTIDE SEQUENCE [LARGE SCALE GENOMIC DNA]</scope>
    <source>
        <strain evidence="2 3">CBS 611.86</strain>
    </source>
</reference>
<keyword evidence="3" id="KW-1185">Reference proteome</keyword>
<accession>A0A7C8MEU7</accession>
<sequence>MATYSDLFSRATRQLMRARAGKPPKRSSTTPIKHSRLESGIFKPKALSCRAKGHAETRLCNLRIQLRRYLYKEPKFRDKDGGWDDKVAARARMLGQLDYDGRIEKMACLDPDAKRKYKTAEEMERKRAVLSKLHPSPLSRALRVEDEEEEEESEEESEGEEEGSDIEEAGSGMLPGEVFVDEFDRDMQMEVEFEVWDRGYDEQETMEYMETAGACNPGFKLEGAWQQVCEGPDGFEVSVAAQWAWDCEVQAVRVREGAVMDPKCRGVVQSVWAAASRL</sequence>
<feature type="region of interest" description="Disordered" evidence="1">
    <location>
        <begin position="138"/>
        <end position="173"/>
    </location>
</feature>
<dbReference type="EMBL" id="JAADJZ010000007">
    <property type="protein sequence ID" value="KAF2873643.1"/>
    <property type="molecule type" value="Genomic_DNA"/>
</dbReference>
<dbReference type="Proteomes" id="UP000481861">
    <property type="component" value="Unassembled WGS sequence"/>
</dbReference>